<sequence>MALFETLDVNGTYHAVQNFFYDRYPVIKRRSGAWGDYSSPSFDGMPKAPVKGNSTEKAMIEHSIYASALYAVHYAIQGCSKESQAIIVGKYIKELSDDTIRCRLAVSGNGAFRRRLKKACCEFADCIDPACERFKVKRGKEGLIPKLRRYESEKVC</sequence>
<proteinExistence type="predicted"/>
<dbReference type="Proteomes" id="UP000245980">
    <property type="component" value="Unassembled WGS sequence"/>
</dbReference>
<dbReference type="InterPro" id="IPR006524">
    <property type="entry name" value="ArpU-like"/>
</dbReference>
<dbReference type="RefSeq" id="WP_109915793.1">
    <property type="nucleotide sequence ID" value="NZ_QGHP01000029.1"/>
</dbReference>
<evidence type="ECO:0000313" key="2">
    <source>
        <dbReference type="Proteomes" id="UP000245980"/>
    </source>
</evidence>
<organism evidence="1 2">
    <name type="scientific">Limosilactobacillus reuteri</name>
    <name type="common">Lactobacillus reuteri</name>
    <dbReference type="NCBI Taxonomy" id="1598"/>
    <lineage>
        <taxon>Bacteria</taxon>
        <taxon>Bacillati</taxon>
        <taxon>Bacillota</taxon>
        <taxon>Bacilli</taxon>
        <taxon>Lactobacillales</taxon>
        <taxon>Lactobacillaceae</taxon>
        <taxon>Limosilactobacillus</taxon>
    </lineage>
</organism>
<evidence type="ECO:0000313" key="1">
    <source>
        <dbReference type="EMBL" id="PWT38970.1"/>
    </source>
</evidence>
<name>A0A855XJS6_LIMRT</name>
<dbReference type="NCBIfam" id="TIGR01637">
    <property type="entry name" value="phage_arpU"/>
    <property type="match status" value="1"/>
</dbReference>
<accession>A0A855XJS6</accession>
<gene>
    <name evidence="1" type="ORF">DKZ22_12020</name>
</gene>
<protein>
    <submittedName>
        <fullName evidence="1">Uncharacterized protein</fullName>
    </submittedName>
</protein>
<comment type="caution">
    <text evidence="1">The sequence shown here is derived from an EMBL/GenBank/DDBJ whole genome shotgun (WGS) entry which is preliminary data.</text>
</comment>
<reference evidence="1 2" key="1">
    <citation type="journal article" date="2018" name="Front. Microbiol.">
        <title>Comparative Genomics of the Herbivore Gut Symbiont Lactobacillus reuteri Reveals Genetic Diversity and Lifestyle Adaptation.</title>
        <authorList>
            <person name="Zhao J."/>
        </authorList>
    </citation>
    <scope>NUCLEOTIDE SEQUENCE [LARGE SCALE GENOMIC DNA]</scope>
    <source>
        <strain evidence="1 2">LR10</strain>
    </source>
</reference>
<dbReference type="AlphaFoldDB" id="A0A855XJS6"/>
<dbReference type="EMBL" id="QGHT01000119">
    <property type="protein sequence ID" value="PWT38970.1"/>
    <property type="molecule type" value="Genomic_DNA"/>
</dbReference>